<comment type="subcellular location">
    <subcellularLocation>
        <location evidence="1">Cell membrane</location>
        <topology evidence="1">Multi-pass membrane protein</topology>
    </subcellularLocation>
</comment>
<feature type="transmembrane region" description="Helical" evidence="6">
    <location>
        <begin position="670"/>
        <end position="691"/>
    </location>
</feature>
<feature type="transmembrane region" description="Helical" evidence="6">
    <location>
        <begin position="749"/>
        <end position="771"/>
    </location>
</feature>
<gene>
    <name evidence="9" type="ORF">SAMN04488116_1807</name>
</gene>
<keyword evidence="4 6" id="KW-1133">Transmembrane helix</keyword>
<dbReference type="InterPro" id="IPR003838">
    <property type="entry name" value="ABC3_permease_C"/>
</dbReference>
<feature type="domain" description="MacB-like periplasmic core" evidence="8">
    <location>
        <begin position="22"/>
        <end position="203"/>
    </location>
</feature>
<protein>
    <submittedName>
        <fullName evidence="9">MacB-like core domain-containing protein</fullName>
    </submittedName>
</protein>
<dbReference type="STRING" id="570519.SAMN04488116_1807"/>
<dbReference type="PANTHER" id="PTHR30572">
    <property type="entry name" value="MEMBRANE COMPONENT OF TRANSPORTER-RELATED"/>
    <property type="match status" value="1"/>
</dbReference>
<feature type="transmembrane region" description="Helical" evidence="6">
    <location>
        <begin position="20"/>
        <end position="42"/>
    </location>
</feature>
<dbReference type="OrthoDB" id="5933722at2"/>
<dbReference type="EMBL" id="FQWL01000002">
    <property type="protein sequence ID" value="SHG56860.1"/>
    <property type="molecule type" value="Genomic_DNA"/>
</dbReference>
<evidence type="ECO:0000256" key="3">
    <source>
        <dbReference type="ARBA" id="ARBA00022692"/>
    </source>
</evidence>
<dbReference type="Proteomes" id="UP000184532">
    <property type="component" value="Unassembled WGS sequence"/>
</dbReference>
<proteinExistence type="predicted"/>
<name>A0A1M5KW13_9FLAO</name>
<evidence type="ECO:0000256" key="5">
    <source>
        <dbReference type="ARBA" id="ARBA00023136"/>
    </source>
</evidence>
<evidence type="ECO:0000256" key="6">
    <source>
        <dbReference type="SAM" id="Phobius"/>
    </source>
</evidence>
<accession>A0A1M5KW13</accession>
<organism evidence="9 10">
    <name type="scientific">Flagellimonas flava</name>
    <dbReference type="NCBI Taxonomy" id="570519"/>
    <lineage>
        <taxon>Bacteria</taxon>
        <taxon>Pseudomonadati</taxon>
        <taxon>Bacteroidota</taxon>
        <taxon>Flavobacteriia</taxon>
        <taxon>Flavobacteriales</taxon>
        <taxon>Flavobacteriaceae</taxon>
        <taxon>Flagellimonas</taxon>
    </lineage>
</organism>
<dbReference type="AlphaFoldDB" id="A0A1M5KW13"/>
<dbReference type="Pfam" id="PF02687">
    <property type="entry name" value="FtsX"/>
    <property type="match status" value="2"/>
</dbReference>
<keyword evidence="10" id="KW-1185">Reference proteome</keyword>
<dbReference type="GO" id="GO:0005886">
    <property type="term" value="C:plasma membrane"/>
    <property type="evidence" value="ECO:0007669"/>
    <property type="project" value="UniProtKB-SubCell"/>
</dbReference>
<evidence type="ECO:0000313" key="10">
    <source>
        <dbReference type="Proteomes" id="UP000184532"/>
    </source>
</evidence>
<evidence type="ECO:0000256" key="4">
    <source>
        <dbReference type="ARBA" id="ARBA00022989"/>
    </source>
</evidence>
<evidence type="ECO:0000313" key="9">
    <source>
        <dbReference type="EMBL" id="SHG56860.1"/>
    </source>
</evidence>
<feature type="transmembrane region" description="Helical" evidence="6">
    <location>
        <begin position="333"/>
        <end position="355"/>
    </location>
</feature>
<evidence type="ECO:0000259" key="8">
    <source>
        <dbReference type="Pfam" id="PF12704"/>
    </source>
</evidence>
<feature type="transmembrane region" description="Helical" evidence="6">
    <location>
        <begin position="375"/>
        <end position="399"/>
    </location>
</feature>
<feature type="domain" description="ABC3 transporter permease C-terminal" evidence="7">
    <location>
        <begin position="671"/>
        <end position="783"/>
    </location>
</feature>
<feature type="domain" description="ABC3 transporter permease C-terminal" evidence="7">
    <location>
        <begin position="288"/>
        <end position="401"/>
    </location>
</feature>
<dbReference type="InterPro" id="IPR050250">
    <property type="entry name" value="Macrolide_Exporter_MacB"/>
</dbReference>
<keyword evidence="3 6" id="KW-0812">Transmembrane</keyword>
<feature type="transmembrane region" description="Helical" evidence="6">
    <location>
        <begin position="719"/>
        <end position="737"/>
    </location>
</feature>
<dbReference type="GO" id="GO:0022857">
    <property type="term" value="F:transmembrane transporter activity"/>
    <property type="evidence" value="ECO:0007669"/>
    <property type="project" value="TreeGrafter"/>
</dbReference>
<dbReference type="PANTHER" id="PTHR30572:SF18">
    <property type="entry name" value="ABC-TYPE MACROLIDE FAMILY EXPORT SYSTEM PERMEASE COMPONENT 2"/>
    <property type="match status" value="1"/>
</dbReference>
<evidence type="ECO:0000259" key="7">
    <source>
        <dbReference type="Pfam" id="PF02687"/>
    </source>
</evidence>
<evidence type="ECO:0000256" key="2">
    <source>
        <dbReference type="ARBA" id="ARBA00022475"/>
    </source>
</evidence>
<keyword evidence="2" id="KW-1003">Cell membrane</keyword>
<dbReference type="Pfam" id="PF12704">
    <property type="entry name" value="MacB_PCD"/>
    <property type="match status" value="1"/>
</dbReference>
<dbReference type="InterPro" id="IPR025857">
    <property type="entry name" value="MacB_PCD"/>
</dbReference>
<evidence type="ECO:0000256" key="1">
    <source>
        <dbReference type="ARBA" id="ARBA00004651"/>
    </source>
</evidence>
<keyword evidence="5 6" id="KW-0472">Membrane</keyword>
<feature type="transmembrane region" description="Helical" evidence="6">
    <location>
        <begin position="420"/>
        <end position="443"/>
    </location>
</feature>
<sequence>MFKNYLKTAWRTLLKNKVYFSINTIGLSIAIAVSLLMLLWVYDEKGMDKYHEKDHQLFLVKRTIPLEDGVFDVYDGISYPFLDAAKDQLPEVEDYITLGATFEDNLRIGDTDFRAPGAFTNTAFFNSFTVPILLGNVEDLDNKPEALAISERLAKRFWGEEWANKALGSPVHIYDNGDYAVALVYQDFPSQSSIQNDFYYGFKRHLSQNDWMLEWGNNGMQGAFLMRPDANKLEVAQKLETLFQDNISGEFKEGILLQKFSDNYLYNQFDEQAKVAGGRIEYVRIFTVAAIFLLIISCINFINLSTAYATRRASEIGVRKAIGAKKNTLVGQFFMETSLITSTSFLVGLLIALLLLPMVNTLTDKTLSLDLSQPYLWLTLAGVFLLTTFLSGAYPSFVISSFRPVAALKGLRKEQKSTTALRKGLVVLQFSMALLLIISALVIQKQINYVNQKDLGIAKNHIISIHQDEVLTQKYEALKNELMNSEGIVDVTLVGPSPLSTPASSSGVSWPGKSQEQENVEFALLWTAHNFPQAFDIPMANGTYYREGTQDTLNLVINQTAADLMNLGDDPIGKTIQFWGGQRHIIGVLKDFHNRSLYEPIQPTVFLLDPNDAGEMFVKLEGAKTEDALASVQAVFKKVLPNNPLHYEFIDQEYAANYKAETLTGTLARYFAFISILLSCLGLFGLATFTAKERTKEIGIRKVLGASVRNITMLVSKDFFKLIAIAILIASPMAYYFMSIWLSDFAYRINIPAFAFVLAGGITLLVALFTISFQAIKSATANPVNSIRTE</sequence>
<feature type="transmembrane region" description="Helical" evidence="6">
    <location>
        <begin position="282"/>
        <end position="302"/>
    </location>
</feature>
<dbReference type="RefSeq" id="WP_073178533.1">
    <property type="nucleotide sequence ID" value="NZ_FQWL01000002.1"/>
</dbReference>
<reference evidence="10" key="1">
    <citation type="submission" date="2016-11" db="EMBL/GenBank/DDBJ databases">
        <authorList>
            <person name="Varghese N."/>
            <person name="Submissions S."/>
        </authorList>
    </citation>
    <scope>NUCLEOTIDE SEQUENCE [LARGE SCALE GENOMIC DNA]</scope>
    <source>
        <strain evidence="10">DSM 22638</strain>
    </source>
</reference>